<proteinExistence type="predicted"/>
<evidence type="ECO:0000313" key="2">
    <source>
        <dbReference type="EMBL" id="KAH3834984.1"/>
    </source>
</evidence>
<evidence type="ECO:0000313" key="3">
    <source>
        <dbReference type="Proteomes" id="UP000828390"/>
    </source>
</evidence>
<dbReference type="Proteomes" id="UP000828390">
    <property type="component" value="Unassembled WGS sequence"/>
</dbReference>
<dbReference type="AlphaFoldDB" id="A0A9D4K8M1"/>
<sequence>MVSARLDVAPERGQQFDDAETAANKQIHRDAGLLGAVFQVLHACNNEKGTLYTKNEITYCFVL</sequence>
<gene>
    <name evidence="2" type="ORF">DPMN_108317</name>
</gene>
<accession>A0A9D4K8M1</accession>
<evidence type="ECO:0000256" key="1">
    <source>
        <dbReference type="SAM" id="MobiDB-lite"/>
    </source>
</evidence>
<feature type="region of interest" description="Disordered" evidence="1">
    <location>
        <begin position="1"/>
        <end position="20"/>
    </location>
</feature>
<organism evidence="2 3">
    <name type="scientific">Dreissena polymorpha</name>
    <name type="common">Zebra mussel</name>
    <name type="synonym">Mytilus polymorpha</name>
    <dbReference type="NCBI Taxonomy" id="45954"/>
    <lineage>
        <taxon>Eukaryota</taxon>
        <taxon>Metazoa</taxon>
        <taxon>Spiralia</taxon>
        <taxon>Lophotrochozoa</taxon>
        <taxon>Mollusca</taxon>
        <taxon>Bivalvia</taxon>
        <taxon>Autobranchia</taxon>
        <taxon>Heteroconchia</taxon>
        <taxon>Euheterodonta</taxon>
        <taxon>Imparidentia</taxon>
        <taxon>Neoheterodontei</taxon>
        <taxon>Myida</taxon>
        <taxon>Dreissenoidea</taxon>
        <taxon>Dreissenidae</taxon>
        <taxon>Dreissena</taxon>
    </lineage>
</organism>
<dbReference type="EMBL" id="JAIWYP010000004">
    <property type="protein sequence ID" value="KAH3834984.1"/>
    <property type="molecule type" value="Genomic_DNA"/>
</dbReference>
<keyword evidence="3" id="KW-1185">Reference proteome</keyword>
<name>A0A9D4K8M1_DREPO</name>
<reference evidence="2" key="2">
    <citation type="submission" date="2020-11" db="EMBL/GenBank/DDBJ databases">
        <authorList>
            <person name="McCartney M.A."/>
            <person name="Auch B."/>
            <person name="Kono T."/>
            <person name="Mallez S."/>
            <person name="Becker A."/>
            <person name="Gohl D.M."/>
            <person name="Silverstein K.A.T."/>
            <person name="Koren S."/>
            <person name="Bechman K.B."/>
            <person name="Herman A."/>
            <person name="Abrahante J.E."/>
            <person name="Garbe J."/>
        </authorList>
    </citation>
    <scope>NUCLEOTIDE SEQUENCE</scope>
    <source>
        <strain evidence="2">Duluth1</strain>
        <tissue evidence="2">Whole animal</tissue>
    </source>
</reference>
<comment type="caution">
    <text evidence="2">The sequence shown here is derived from an EMBL/GenBank/DDBJ whole genome shotgun (WGS) entry which is preliminary data.</text>
</comment>
<protein>
    <submittedName>
        <fullName evidence="2">Uncharacterized protein</fullName>
    </submittedName>
</protein>
<reference evidence="2" key="1">
    <citation type="journal article" date="2019" name="bioRxiv">
        <title>The Genome of the Zebra Mussel, Dreissena polymorpha: A Resource for Invasive Species Research.</title>
        <authorList>
            <person name="McCartney M.A."/>
            <person name="Auch B."/>
            <person name="Kono T."/>
            <person name="Mallez S."/>
            <person name="Zhang Y."/>
            <person name="Obille A."/>
            <person name="Becker A."/>
            <person name="Abrahante J.E."/>
            <person name="Garbe J."/>
            <person name="Badalamenti J.P."/>
            <person name="Herman A."/>
            <person name="Mangelson H."/>
            <person name="Liachko I."/>
            <person name="Sullivan S."/>
            <person name="Sone E.D."/>
            <person name="Koren S."/>
            <person name="Silverstein K.A.T."/>
            <person name="Beckman K.B."/>
            <person name="Gohl D.M."/>
        </authorList>
    </citation>
    <scope>NUCLEOTIDE SEQUENCE</scope>
    <source>
        <strain evidence="2">Duluth1</strain>
        <tissue evidence="2">Whole animal</tissue>
    </source>
</reference>